<dbReference type="Proteomes" id="UP000031967">
    <property type="component" value="Unassembled WGS sequence"/>
</dbReference>
<organism evidence="1 2">
    <name type="scientific">Gordoniibacillus kamchatkensis</name>
    <dbReference type="NCBI Taxonomy" id="1590651"/>
    <lineage>
        <taxon>Bacteria</taxon>
        <taxon>Bacillati</taxon>
        <taxon>Bacillota</taxon>
        <taxon>Bacilli</taxon>
        <taxon>Bacillales</taxon>
        <taxon>Paenibacillaceae</taxon>
        <taxon>Gordoniibacillus</taxon>
    </lineage>
</organism>
<keyword evidence="2" id="KW-1185">Reference proteome</keyword>
<proteinExistence type="predicted"/>
<evidence type="ECO:0000313" key="1">
    <source>
        <dbReference type="EMBL" id="KIL34124.1"/>
    </source>
</evidence>
<evidence type="ECO:0000313" key="2">
    <source>
        <dbReference type="Proteomes" id="UP000031967"/>
    </source>
</evidence>
<reference evidence="1 2" key="1">
    <citation type="submission" date="2014-12" db="EMBL/GenBank/DDBJ databases">
        <title>Draft genome sequence of Paenibacillus kamchatkensis strain B-2647.</title>
        <authorList>
            <person name="Karlyshev A.V."/>
            <person name="Kudryashova E.B."/>
        </authorList>
    </citation>
    <scope>NUCLEOTIDE SEQUENCE [LARGE SCALE GENOMIC DNA]</scope>
    <source>
        <strain evidence="1 2">VKM B-2647</strain>
    </source>
</reference>
<name>A0ABR4ZZ58_9BACL</name>
<sequence>MFILPFLQGSFIVRQGIGSCKGMKRLTLICTLRLPAQRSDGRFHFPQHHLGHIANRCAQVGQRRKRVEIPDAGQILDADVMCGIQSATGHRHVSDGFFSRLLEQQLHMRNIQVFQQTVLPLFHQLRHIIGAVVIHRIPRSSEQRGRQIRTPFALVRRAERIFQRLHHMSRIAVLQSPKRHLRLASALGVRYVKHMAQARWLPLSSIRAIPFAPRFTQRSSRLFQTSIGAQAVASGRCA</sequence>
<protein>
    <submittedName>
        <fullName evidence="1">Uncharacterized protein</fullName>
    </submittedName>
</protein>
<accession>A0ABR4ZZ58</accession>
<comment type="caution">
    <text evidence="1">The sequence shown here is derived from an EMBL/GenBank/DDBJ whole genome shotgun (WGS) entry which is preliminary data.</text>
</comment>
<dbReference type="EMBL" id="JXAK01000152">
    <property type="protein sequence ID" value="KIL34124.1"/>
    <property type="molecule type" value="Genomic_DNA"/>
</dbReference>
<gene>
    <name evidence="1" type="ORF">SD70_32570</name>
</gene>